<dbReference type="SUPFAM" id="SSF48264">
    <property type="entry name" value="Cytochrome P450"/>
    <property type="match status" value="1"/>
</dbReference>
<dbReference type="PANTHER" id="PTHR46300">
    <property type="entry name" value="P450, PUTATIVE (EUROFUNG)-RELATED-RELATED"/>
    <property type="match status" value="1"/>
</dbReference>
<evidence type="ECO:0000256" key="2">
    <source>
        <dbReference type="ARBA" id="ARBA00004167"/>
    </source>
</evidence>
<protein>
    <submittedName>
        <fullName evidence="12">Cytochrome P450</fullName>
    </submittedName>
</protein>
<reference evidence="12" key="1">
    <citation type="journal article" date="2020" name="New Phytol.">
        <title>Comparative genomics reveals dynamic genome evolution in host specialist ectomycorrhizal fungi.</title>
        <authorList>
            <person name="Lofgren L.A."/>
            <person name="Nguyen N.H."/>
            <person name="Vilgalys R."/>
            <person name="Ruytinx J."/>
            <person name="Liao H.L."/>
            <person name="Branco S."/>
            <person name="Kuo A."/>
            <person name="LaButti K."/>
            <person name="Lipzen A."/>
            <person name="Andreopoulos W."/>
            <person name="Pangilinan J."/>
            <person name="Riley R."/>
            <person name="Hundley H."/>
            <person name="Na H."/>
            <person name="Barry K."/>
            <person name="Grigoriev I.V."/>
            <person name="Stajich J.E."/>
            <person name="Kennedy P.G."/>
        </authorList>
    </citation>
    <scope>NUCLEOTIDE SEQUENCE</scope>
    <source>
        <strain evidence="12">DOB743</strain>
    </source>
</reference>
<evidence type="ECO:0000256" key="6">
    <source>
        <dbReference type="ARBA" id="ARBA00022723"/>
    </source>
</evidence>
<evidence type="ECO:0000256" key="3">
    <source>
        <dbReference type="ARBA" id="ARBA00010617"/>
    </source>
</evidence>
<evidence type="ECO:0000313" key="13">
    <source>
        <dbReference type="Proteomes" id="UP000714275"/>
    </source>
</evidence>
<comment type="subcellular location">
    <subcellularLocation>
        <location evidence="2">Membrane</location>
        <topology evidence="2">Single-pass membrane protein</topology>
    </subcellularLocation>
</comment>
<dbReference type="InterPro" id="IPR036396">
    <property type="entry name" value="Cyt_P450_sf"/>
</dbReference>
<dbReference type="Proteomes" id="UP000714275">
    <property type="component" value="Unassembled WGS sequence"/>
</dbReference>
<proteinExistence type="inferred from homology"/>
<dbReference type="EMBL" id="JABBWD010000001">
    <property type="protein sequence ID" value="KAG1783877.1"/>
    <property type="molecule type" value="Genomic_DNA"/>
</dbReference>
<dbReference type="GO" id="GO:0020037">
    <property type="term" value="F:heme binding"/>
    <property type="evidence" value="ECO:0007669"/>
    <property type="project" value="InterPro"/>
</dbReference>
<dbReference type="GO" id="GO:0016020">
    <property type="term" value="C:membrane"/>
    <property type="evidence" value="ECO:0007669"/>
    <property type="project" value="UniProtKB-SubCell"/>
</dbReference>
<comment type="similarity">
    <text evidence="3">Belongs to the cytochrome P450 family.</text>
</comment>
<comment type="caution">
    <text evidence="12">The sequence shown here is derived from an EMBL/GenBank/DDBJ whole genome shotgun (WGS) entry which is preliminary data.</text>
</comment>
<organism evidence="12 13">
    <name type="scientific">Suillus placidus</name>
    <dbReference type="NCBI Taxonomy" id="48579"/>
    <lineage>
        <taxon>Eukaryota</taxon>
        <taxon>Fungi</taxon>
        <taxon>Dikarya</taxon>
        <taxon>Basidiomycota</taxon>
        <taxon>Agaricomycotina</taxon>
        <taxon>Agaricomycetes</taxon>
        <taxon>Agaricomycetidae</taxon>
        <taxon>Boletales</taxon>
        <taxon>Suillineae</taxon>
        <taxon>Suillaceae</taxon>
        <taxon>Suillus</taxon>
    </lineage>
</organism>
<dbReference type="PANTHER" id="PTHR46300:SF2">
    <property type="entry name" value="CYTOCHROME P450 MONOOXYGENASE ALNH-RELATED"/>
    <property type="match status" value="1"/>
</dbReference>
<keyword evidence="10" id="KW-0503">Monooxygenase</keyword>
<keyword evidence="9" id="KW-0408">Iron</keyword>
<dbReference type="OrthoDB" id="2789670at2759"/>
<keyword evidence="7" id="KW-1133">Transmembrane helix</keyword>
<dbReference type="GO" id="GO:0016705">
    <property type="term" value="F:oxidoreductase activity, acting on paired donors, with incorporation or reduction of molecular oxygen"/>
    <property type="evidence" value="ECO:0007669"/>
    <property type="project" value="InterPro"/>
</dbReference>
<dbReference type="Gene3D" id="1.10.630.10">
    <property type="entry name" value="Cytochrome P450"/>
    <property type="match status" value="1"/>
</dbReference>
<evidence type="ECO:0000256" key="5">
    <source>
        <dbReference type="ARBA" id="ARBA00022692"/>
    </source>
</evidence>
<evidence type="ECO:0000256" key="10">
    <source>
        <dbReference type="ARBA" id="ARBA00023033"/>
    </source>
</evidence>
<keyword evidence="6" id="KW-0479">Metal-binding</keyword>
<dbReference type="Pfam" id="PF00067">
    <property type="entry name" value="p450"/>
    <property type="match status" value="1"/>
</dbReference>
<evidence type="ECO:0000256" key="4">
    <source>
        <dbReference type="ARBA" id="ARBA00022617"/>
    </source>
</evidence>
<dbReference type="GO" id="GO:0004497">
    <property type="term" value="F:monooxygenase activity"/>
    <property type="evidence" value="ECO:0007669"/>
    <property type="project" value="UniProtKB-KW"/>
</dbReference>
<evidence type="ECO:0000256" key="9">
    <source>
        <dbReference type="ARBA" id="ARBA00023004"/>
    </source>
</evidence>
<sequence>SEEVVKDLFERRSSIDPSQLFTKPSLQISTQGSCHMETGISSSRYTRSSRCATPFRPQNVVQSSTDLGNYPNHFQMFTLTFMMSIIYDCEARAKDDHVAHAITRYGELIVDGFASAAMMLMETFPFRMFAHAVIAFLQLPSWFPGATFETSQENDVNTTAVKDAASVAFTAATETVSFPWSSFASHGRFALHSNYCHVTCVFLAMVLNPEVHVKAQAEIDRVVGKDRLPNFNDRPALPYLEAVLRETFRWHPVIPLGVPHATVTSDIYNGYFIPKGVVVFPNAWKAPYYPYPSL</sequence>
<keyword evidence="13" id="KW-1185">Reference proteome</keyword>
<evidence type="ECO:0000256" key="7">
    <source>
        <dbReference type="ARBA" id="ARBA00022989"/>
    </source>
</evidence>
<comment type="cofactor">
    <cofactor evidence="1">
        <name>heme</name>
        <dbReference type="ChEBI" id="CHEBI:30413"/>
    </cofactor>
</comment>
<keyword evidence="5" id="KW-0812">Transmembrane</keyword>
<evidence type="ECO:0000313" key="12">
    <source>
        <dbReference type="EMBL" id="KAG1783877.1"/>
    </source>
</evidence>
<keyword evidence="11" id="KW-0472">Membrane</keyword>
<name>A0A9P7A7L5_9AGAM</name>
<dbReference type="GO" id="GO:0005506">
    <property type="term" value="F:iron ion binding"/>
    <property type="evidence" value="ECO:0007669"/>
    <property type="project" value="InterPro"/>
</dbReference>
<gene>
    <name evidence="12" type="ORF">EV702DRAFT_1209655</name>
</gene>
<evidence type="ECO:0000256" key="11">
    <source>
        <dbReference type="ARBA" id="ARBA00023136"/>
    </source>
</evidence>
<feature type="non-terminal residue" evidence="12">
    <location>
        <position position="294"/>
    </location>
</feature>
<evidence type="ECO:0000256" key="1">
    <source>
        <dbReference type="ARBA" id="ARBA00001971"/>
    </source>
</evidence>
<dbReference type="AlphaFoldDB" id="A0A9P7A7L5"/>
<keyword evidence="8" id="KW-0560">Oxidoreductase</keyword>
<dbReference type="InterPro" id="IPR050364">
    <property type="entry name" value="Cytochrome_P450_fung"/>
</dbReference>
<dbReference type="InterPro" id="IPR001128">
    <property type="entry name" value="Cyt_P450"/>
</dbReference>
<evidence type="ECO:0000256" key="8">
    <source>
        <dbReference type="ARBA" id="ARBA00023002"/>
    </source>
</evidence>
<accession>A0A9P7A7L5</accession>
<keyword evidence="4" id="KW-0349">Heme</keyword>